<comment type="similarity">
    <text evidence="1">Belongs to the nuclease type I family.</text>
</comment>
<evidence type="ECO:0000256" key="7">
    <source>
        <dbReference type="ARBA" id="ARBA00023180"/>
    </source>
</evidence>
<proteinExistence type="inferred from homology"/>
<comment type="caution">
    <text evidence="9">The sequence shown here is derived from an EMBL/GenBank/DDBJ whole genome shotgun (WGS) entry which is preliminary data.</text>
</comment>
<dbReference type="PANTHER" id="PTHR33146:SF29">
    <property type="entry name" value="S1_P1 NUCLEASE"/>
    <property type="match status" value="1"/>
</dbReference>
<accession>A0A8H5HBD0</accession>
<evidence type="ECO:0008006" key="11">
    <source>
        <dbReference type="Google" id="ProtNLM"/>
    </source>
</evidence>
<dbReference type="GO" id="GO:0003676">
    <property type="term" value="F:nucleic acid binding"/>
    <property type="evidence" value="ECO:0007669"/>
    <property type="project" value="InterPro"/>
</dbReference>
<dbReference type="InterPro" id="IPR008947">
    <property type="entry name" value="PLipase_C/P1_nuclease_dom_sf"/>
</dbReference>
<reference evidence="9 10" key="1">
    <citation type="journal article" date="2020" name="ISME J.">
        <title>Uncovering the hidden diversity of litter-decomposition mechanisms in mushroom-forming fungi.</title>
        <authorList>
            <person name="Floudas D."/>
            <person name="Bentzer J."/>
            <person name="Ahren D."/>
            <person name="Johansson T."/>
            <person name="Persson P."/>
            <person name="Tunlid A."/>
        </authorList>
    </citation>
    <scope>NUCLEOTIDE SEQUENCE [LARGE SCALE GENOMIC DNA]</scope>
    <source>
        <strain evidence="9 10">CBS 661.87</strain>
    </source>
</reference>
<protein>
    <recommendedName>
        <fullName evidence="11">Phospholipase C/P1 nuclease</fullName>
    </recommendedName>
</protein>
<evidence type="ECO:0000256" key="5">
    <source>
        <dbReference type="ARBA" id="ARBA00022801"/>
    </source>
</evidence>
<dbReference type="Proteomes" id="UP000565441">
    <property type="component" value="Unassembled WGS sequence"/>
</dbReference>
<dbReference type="Pfam" id="PF02265">
    <property type="entry name" value="S1-P1_nuclease"/>
    <property type="match status" value="1"/>
</dbReference>
<keyword evidence="8" id="KW-0732">Signal</keyword>
<dbReference type="GO" id="GO:0016788">
    <property type="term" value="F:hydrolase activity, acting on ester bonds"/>
    <property type="evidence" value="ECO:0007669"/>
    <property type="project" value="InterPro"/>
</dbReference>
<feature type="signal peptide" evidence="8">
    <location>
        <begin position="1"/>
        <end position="22"/>
    </location>
</feature>
<dbReference type="GO" id="GO:0046872">
    <property type="term" value="F:metal ion binding"/>
    <property type="evidence" value="ECO:0007669"/>
    <property type="project" value="UniProtKB-KW"/>
</dbReference>
<keyword evidence="3" id="KW-0479">Metal-binding</keyword>
<evidence type="ECO:0000256" key="3">
    <source>
        <dbReference type="ARBA" id="ARBA00022723"/>
    </source>
</evidence>
<dbReference type="GO" id="GO:0006308">
    <property type="term" value="P:DNA catabolic process"/>
    <property type="evidence" value="ECO:0007669"/>
    <property type="project" value="InterPro"/>
</dbReference>
<keyword evidence="5" id="KW-0378">Hydrolase</keyword>
<keyword evidence="4" id="KW-0255">Endonuclease</keyword>
<dbReference type="InterPro" id="IPR003154">
    <property type="entry name" value="S1/P1nuclease"/>
</dbReference>
<keyword evidence="10" id="KW-1185">Reference proteome</keyword>
<evidence type="ECO:0000313" key="9">
    <source>
        <dbReference type="EMBL" id="KAF5380203.1"/>
    </source>
</evidence>
<evidence type="ECO:0000256" key="4">
    <source>
        <dbReference type="ARBA" id="ARBA00022759"/>
    </source>
</evidence>
<gene>
    <name evidence="9" type="ORF">D9615_006179</name>
</gene>
<feature type="chain" id="PRO_5034061833" description="Phospholipase C/P1 nuclease" evidence="8">
    <location>
        <begin position="23"/>
        <end position="370"/>
    </location>
</feature>
<sequence>MRLSHFVLLSGSISASLPGVLGWGAAGHEIVATIAQIHLHPSVYPALCDILNYTSPDPRAPPCRLAPIAAWADRLRYKMRWSSPLHYVGAVDDYPSQTCEFPGSGGWAGERRRNVLGAVRNVTDILEDYADGGGSVGYATANEAAKFLVHFMGDLHMPLHLTGRDRGGNDDKVRFGGRITNLHALWDGLLIAKAIRETPSNYSVPLASPQIEWVLRGAIYDSYVRRIMWEGVLDQWKDEIPSWVACPAPARAYGGGGLWQTVMRVFGRDVAGETDDEVLCPYHWAAPIHALNCEIVWPKALDEPPYKNTSRIGEYAPRGGPYLELDTPEYAGVIKERLIVEKLLAQAGIRLAAVLNWLFAETDGLNVVEI</sequence>
<dbReference type="PANTHER" id="PTHR33146">
    <property type="entry name" value="ENDONUCLEASE 4"/>
    <property type="match status" value="1"/>
</dbReference>
<dbReference type="SUPFAM" id="SSF48537">
    <property type="entry name" value="Phospholipase C/P1 nuclease"/>
    <property type="match status" value="1"/>
</dbReference>
<dbReference type="GO" id="GO:0004519">
    <property type="term" value="F:endonuclease activity"/>
    <property type="evidence" value="ECO:0007669"/>
    <property type="project" value="UniProtKB-KW"/>
</dbReference>
<evidence type="ECO:0000256" key="8">
    <source>
        <dbReference type="SAM" id="SignalP"/>
    </source>
</evidence>
<organism evidence="9 10">
    <name type="scientific">Tricholomella constricta</name>
    <dbReference type="NCBI Taxonomy" id="117010"/>
    <lineage>
        <taxon>Eukaryota</taxon>
        <taxon>Fungi</taxon>
        <taxon>Dikarya</taxon>
        <taxon>Basidiomycota</taxon>
        <taxon>Agaricomycotina</taxon>
        <taxon>Agaricomycetes</taxon>
        <taxon>Agaricomycetidae</taxon>
        <taxon>Agaricales</taxon>
        <taxon>Tricholomatineae</taxon>
        <taxon>Lyophyllaceae</taxon>
        <taxon>Tricholomella</taxon>
    </lineage>
</organism>
<keyword evidence="7" id="KW-0325">Glycoprotein</keyword>
<evidence type="ECO:0000256" key="2">
    <source>
        <dbReference type="ARBA" id="ARBA00022722"/>
    </source>
</evidence>
<evidence type="ECO:0000256" key="6">
    <source>
        <dbReference type="ARBA" id="ARBA00023157"/>
    </source>
</evidence>
<dbReference type="CDD" id="cd11010">
    <property type="entry name" value="S1-P1_nuclease"/>
    <property type="match status" value="1"/>
</dbReference>
<dbReference type="AlphaFoldDB" id="A0A8H5HBD0"/>
<dbReference type="Gene3D" id="1.10.575.10">
    <property type="entry name" value="P1 Nuclease"/>
    <property type="match status" value="1"/>
</dbReference>
<keyword evidence="6" id="KW-1015">Disulfide bond</keyword>
<keyword evidence="2" id="KW-0540">Nuclease</keyword>
<dbReference type="EMBL" id="JAACJP010000014">
    <property type="protein sequence ID" value="KAF5380203.1"/>
    <property type="molecule type" value="Genomic_DNA"/>
</dbReference>
<evidence type="ECO:0000256" key="1">
    <source>
        <dbReference type="ARBA" id="ARBA00009547"/>
    </source>
</evidence>
<name>A0A8H5HBD0_9AGAR</name>
<dbReference type="OrthoDB" id="441446at2759"/>
<evidence type="ECO:0000313" key="10">
    <source>
        <dbReference type="Proteomes" id="UP000565441"/>
    </source>
</evidence>